<evidence type="ECO:0000313" key="2">
    <source>
        <dbReference type="EMBL" id="TFD72855.1"/>
    </source>
</evidence>
<protein>
    <submittedName>
        <fullName evidence="2">Class A beta-lactamase-related serine hydrolase</fullName>
    </submittedName>
</protein>
<keyword evidence="2" id="KW-0378">Hydrolase</keyword>
<dbReference type="Gene3D" id="3.40.710.10">
    <property type="entry name" value="DD-peptidase/beta-lactamase superfamily"/>
    <property type="match status" value="1"/>
</dbReference>
<feature type="domain" description="Beta-lactamase-related" evidence="1">
    <location>
        <begin position="45"/>
        <end position="330"/>
    </location>
</feature>
<reference evidence="2 3" key="1">
    <citation type="submission" date="2019-03" db="EMBL/GenBank/DDBJ databases">
        <title>Genomics of glacier-inhabiting Cryobacterium strains.</title>
        <authorList>
            <person name="Liu Q."/>
            <person name="Xin Y.-H."/>
        </authorList>
    </citation>
    <scope>NUCLEOTIDE SEQUENCE [LARGE SCALE GENOMIC DNA]</scope>
    <source>
        <strain evidence="2 3">Hh4</strain>
    </source>
</reference>
<evidence type="ECO:0000259" key="1">
    <source>
        <dbReference type="Pfam" id="PF00144"/>
    </source>
</evidence>
<dbReference type="InterPro" id="IPR050789">
    <property type="entry name" value="Diverse_Enzym_Activities"/>
</dbReference>
<name>A0A4R9AYY6_9MICO</name>
<sequence length="351" mass="38321">MTFDLIAQLDPHFEKVTRARGLLGAPQVLVTAPGLRYQFGDPLAPFHAASIGKVATAVLVMQLVESGTLSLESPLTTLLPANELTHLFSGDGSSRATVHQLLTHTAGVADYFAGPVRTGPSFMRLVVDEPERVWSPADLLDFSRHHQSPVAAPGARFSYSDTGYVLLGRILEELTGQPFHDLLHERIFTPLDLANSWLVSRSAPADPNTPELAPFWLDRVEASRFASVSCDWAGGGIAATPANLVTLSEALHNGALLAPESLAYLSEMRHRFRAGIHYGAGFMELRFEGFFFALRGLPRPLGHIGVLGTHMFYDPRHDAHVVLNFHSTREMVRSFKSLIRIEQALGRASAG</sequence>
<keyword evidence="3" id="KW-1185">Reference proteome</keyword>
<dbReference type="AlphaFoldDB" id="A0A4R9AYY6"/>
<dbReference type="PANTHER" id="PTHR43283:SF18">
    <property type="match status" value="1"/>
</dbReference>
<dbReference type="OrthoDB" id="4281716at2"/>
<evidence type="ECO:0000313" key="3">
    <source>
        <dbReference type="Proteomes" id="UP000298313"/>
    </source>
</evidence>
<dbReference type="SUPFAM" id="SSF56601">
    <property type="entry name" value="beta-lactamase/transpeptidase-like"/>
    <property type="match status" value="1"/>
</dbReference>
<organism evidence="2 3">
    <name type="scientific">Cryobacterium fucosi</name>
    <dbReference type="NCBI Taxonomy" id="1259157"/>
    <lineage>
        <taxon>Bacteria</taxon>
        <taxon>Bacillati</taxon>
        <taxon>Actinomycetota</taxon>
        <taxon>Actinomycetes</taxon>
        <taxon>Micrococcales</taxon>
        <taxon>Microbacteriaceae</taxon>
        <taxon>Cryobacterium</taxon>
    </lineage>
</organism>
<dbReference type="InterPro" id="IPR012338">
    <property type="entry name" value="Beta-lactam/transpept-like"/>
</dbReference>
<dbReference type="Proteomes" id="UP000298313">
    <property type="component" value="Unassembled WGS sequence"/>
</dbReference>
<proteinExistence type="predicted"/>
<dbReference type="InterPro" id="IPR001466">
    <property type="entry name" value="Beta-lactam-related"/>
</dbReference>
<accession>A0A4R9AYY6</accession>
<dbReference type="EMBL" id="SOHH01000106">
    <property type="protein sequence ID" value="TFD72855.1"/>
    <property type="molecule type" value="Genomic_DNA"/>
</dbReference>
<dbReference type="RefSeq" id="WP_134524861.1">
    <property type="nucleotide sequence ID" value="NZ_SOHH01000106.1"/>
</dbReference>
<dbReference type="GO" id="GO:0016787">
    <property type="term" value="F:hydrolase activity"/>
    <property type="evidence" value="ECO:0007669"/>
    <property type="project" value="UniProtKB-KW"/>
</dbReference>
<dbReference type="PANTHER" id="PTHR43283">
    <property type="entry name" value="BETA-LACTAMASE-RELATED"/>
    <property type="match status" value="1"/>
</dbReference>
<comment type="caution">
    <text evidence="2">The sequence shown here is derived from an EMBL/GenBank/DDBJ whole genome shotgun (WGS) entry which is preliminary data.</text>
</comment>
<gene>
    <name evidence="2" type="ORF">E3T48_15155</name>
</gene>
<dbReference type="Pfam" id="PF00144">
    <property type="entry name" value="Beta-lactamase"/>
    <property type="match status" value="1"/>
</dbReference>